<dbReference type="EMBL" id="AZHW01000081">
    <property type="protein sequence ID" value="ETX03064.1"/>
    <property type="molecule type" value="Genomic_DNA"/>
</dbReference>
<name>W4LY77_ENTF1</name>
<dbReference type="HOGENOM" id="CLU_018204_2_0_7"/>
<dbReference type="PANTHER" id="PTHR48083:SF5">
    <property type="entry name" value="NRGC PROTEIN"/>
    <property type="match status" value="1"/>
</dbReference>
<dbReference type="InterPro" id="IPR009100">
    <property type="entry name" value="AcylCoA_DH/oxidase_NM_dom_sf"/>
</dbReference>
<dbReference type="Proteomes" id="UP000019141">
    <property type="component" value="Unassembled WGS sequence"/>
</dbReference>
<accession>W4LY77</accession>
<dbReference type="InterPro" id="IPR050741">
    <property type="entry name" value="Acyl-CoA_dehydrogenase"/>
</dbReference>
<proteinExistence type="inferred from homology"/>
<dbReference type="AlphaFoldDB" id="W4LY77"/>
<dbReference type="InterPro" id="IPR046373">
    <property type="entry name" value="Acyl-CoA_Oxase/DH_mid-dom_sf"/>
</dbReference>
<gene>
    <name evidence="5" type="ORF">ETSY1_01370</name>
</gene>
<evidence type="ECO:0000256" key="1">
    <source>
        <dbReference type="ARBA" id="ARBA00023002"/>
    </source>
</evidence>
<evidence type="ECO:0000313" key="6">
    <source>
        <dbReference type="Proteomes" id="UP000019141"/>
    </source>
</evidence>
<dbReference type="Gene3D" id="2.40.110.10">
    <property type="entry name" value="Butyryl-CoA Dehydrogenase, subunit A, domain 2"/>
    <property type="match status" value="1"/>
</dbReference>
<evidence type="ECO:0000259" key="3">
    <source>
        <dbReference type="Pfam" id="PF02771"/>
    </source>
</evidence>
<evidence type="ECO:0000313" key="5">
    <source>
        <dbReference type="EMBL" id="ETX03064.1"/>
    </source>
</evidence>
<feature type="domain" description="Acyl-CoA dehydrogenase C-terminal" evidence="4">
    <location>
        <begin position="248"/>
        <end position="377"/>
    </location>
</feature>
<dbReference type="InterPro" id="IPR037069">
    <property type="entry name" value="AcylCoA_DH/ox_N_sf"/>
</dbReference>
<keyword evidence="6" id="KW-1185">Reference proteome</keyword>
<evidence type="ECO:0008006" key="7">
    <source>
        <dbReference type="Google" id="ProtNLM"/>
    </source>
</evidence>
<dbReference type="Gene3D" id="1.10.540.10">
    <property type="entry name" value="Acyl-CoA dehydrogenase/oxidase, N-terminal domain"/>
    <property type="match status" value="1"/>
</dbReference>
<sequence>MSIAGGPERMLETGVLSPLEAAKSLAPEIRSCAGATEAARELPRPLFEAMADAGIFHMAIPRALGGEEIDLPTYVQVIEEIAKADASTAWVTNQTAIFATFAARMPPEDARAIWMDTPRCVISNTPMPTAQAVVVPGGFRVTGEQGYSTGCRHASWIASRAQVIEHGSPRLLDNGQPETRLLFVPIGEAELLDTWHVRGLRGTGTNHFAVRDVFVPDNRTMLDVGAPLYETGPLYQLPRTLLFASGDASVALGTARSCLSAFIELATEKSPRYASVGGMLCDQPLVQADVGLADAHIRAGRALLTETIREVWDTVSTTGTVSLDQRVGLRTAATHTIRLAIDAVDLVYNAAGATSIYDGHPIQRAFQDIHVISQHVQSRRAHYELVGRYWLGVPVPEGRF</sequence>
<dbReference type="GO" id="GO:0050660">
    <property type="term" value="F:flavin adenine dinucleotide binding"/>
    <property type="evidence" value="ECO:0007669"/>
    <property type="project" value="InterPro"/>
</dbReference>
<comment type="similarity">
    <text evidence="2">Belongs to the HpaH/HsaA monooxygenase family.</text>
</comment>
<evidence type="ECO:0000259" key="4">
    <source>
        <dbReference type="Pfam" id="PF08028"/>
    </source>
</evidence>
<protein>
    <recommendedName>
        <fullName evidence="7">Acyl-CoA dehydrogenase C-terminal domain-containing protein</fullName>
    </recommendedName>
</protein>
<reference evidence="5 6" key="1">
    <citation type="journal article" date="2014" name="Nature">
        <title>An environmental bacterial taxon with a large and distinct metabolic repertoire.</title>
        <authorList>
            <person name="Wilson M.C."/>
            <person name="Mori T."/>
            <person name="Ruckert C."/>
            <person name="Uria A.R."/>
            <person name="Helf M.J."/>
            <person name="Takada K."/>
            <person name="Gernert C."/>
            <person name="Steffens U.A."/>
            <person name="Heycke N."/>
            <person name="Schmitt S."/>
            <person name="Rinke C."/>
            <person name="Helfrich E.J."/>
            <person name="Brachmann A.O."/>
            <person name="Gurgui C."/>
            <person name="Wakimoto T."/>
            <person name="Kracht M."/>
            <person name="Crusemann M."/>
            <person name="Hentschel U."/>
            <person name="Abe I."/>
            <person name="Matsunaga S."/>
            <person name="Kalinowski J."/>
            <person name="Takeyama H."/>
            <person name="Piel J."/>
        </authorList>
    </citation>
    <scope>NUCLEOTIDE SEQUENCE [LARGE SCALE GENOMIC DNA]</scope>
    <source>
        <strain evidence="6">TSY1</strain>
    </source>
</reference>
<dbReference type="SUPFAM" id="SSF56645">
    <property type="entry name" value="Acyl-CoA dehydrogenase NM domain-like"/>
    <property type="match status" value="1"/>
</dbReference>
<dbReference type="GO" id="GO:0003995">
    <property type="term" value="F:acyl-CoA dehydrogenase activity"/>
    <property type="evidence" value="ECO:0007669"/>
    <property type="project" value="TreeGrafter"/>
</dbReference>
<organism evidence="5 6">
    <name type="scientific">Entotheonella factor</name>
    <dbReference type="NCBI Taxonomy" id="1429438"/>
    <lineage>
        <taxon>Bacteria</taxon>
        <taxon>Pseudomonadati</taxon>
        <taxon>Nitrospinota/Tectimicrobiota group</taxon>
        <taxon>Candidatus Tectimicrobiota</taxon>
        <taxon>Candidatus Entotheonellia</taxon>
        <taxon>Candidatus Entotheonellales</taxon>
        <taxon>Candidatus Entotheonellaceae</taxon>
        <taxon>Candidatus Entotheonella</taxon>
    </lineage>
</organism>
<dbReference type="PIRSF" id="PIRSF016578">
    <property type="entry name" value="HsaA"/>
    <property type="match status" value="1"/>
</dbReference>
<comment type="caution">
    <text evidence="5">The sequence shown here is derived from an EMBL/GenBank/DDBJ whole genome shotgun (WGS) entry which is preliminary data.</text>
</comment>
<dbReference type="InterPro" id="IPR036250">
    <property type="entry name" value="AcylCo_DH-like_C"/>
</dbReference>
<dbReference type="InterPro" id="IPR013786">
    <property type="entry name" value="AcylCoA_DH/ox_N"/>
</dbReference>
<dbReference type="Gene3D" id="1.20.140.10">
    <property type="entry name" value="Butyryl-CoA Dehydrogenase, subunit A, domain 3"/>
    <property type="match status" value="1"/>
</dbReference>
<feature type="domain" description="Acyl-CoA dehydrogenase/oxidase N-terminal" evidence="3">
    <location>
        <begin position="25"/>
        <end position="110"/>
    </location>
</feature>
<dbReference type="Pfam" id="PF02771">
    <property type="entry name" value="Acyl-CoA_dh_N"/>
    <property type="match status" value="1"/>
</dbReference>
<dbReference type="PANTHER" id="PTHR48083">
    <property type="entry name" value="MEDIUM-CHAIN SPECIFIC ACYL-COA DEHYDROGENASE, MITOCHONDRIAL-RELATED"/>
    <property type="match status" value="1"/>
</dbReference>
<dbReference type="InterPro" id="IPR013107">
    <property type="entry name" value="Acyl-CoA_DH_C"/>
</dbReference>
<dbReference type="Pfam" id="PF08028">
    <property type="entry name" value="Acyl-CoA_dh_2"/>
    <property type="match status" value="1"/>
</dbReference>
<dbReference type="GO" id="GO:0005737">
    <property type="term" value="C:cytoplasm"/>
    <property type="evidence" value="ECO:0007669"/>
    <property type="project" value="TreeGrafter"/>
</dbReference>
<dbReference type="SUPFAM" id="SSF47203">
    <property type="entry name" value="Acyl-CoA dehydrogenase C-terminal domain-like"/>
    <property type="match status" value="1"/>
</dbReference>
<dbReference type="GO" id="GO:0033539">
    <property type="term" value="P:fatty acid beta-oxidation using acyl-CoA dehydrogenase"/>
    <property type="evidence" value="ECO:0007669"/>
    <property type="project" value="TreeGrafter"/>
</dbReference>
<evidence type="ECO:0000256" key="2">
    <source>
        <dbReference type="ARBA" id="ARBA00049661"/>
    </source>
</evidence>
<keyword evidence="1" id="KW-0560">Oxidoreductase</keyword>